<proteinExistence type="predicted"/>
<dbReference type="CDD" id="cd22042">
    <property type="entry name" value="HMG-box_EGL13-like"/>
    <property type="match status" value="1"/>
</dbReference>
<feature type="chain" id="PRO_5046692625" evidence="6">
    <location>
        <begin position="21"/>
        <end position="844"/>
    </location>
</feature>
<keyword evidence="5" id="KW-1133">Transmembrane helix</keyword>
<sequence length="844" mass="93875">MIVVIVIVIMMPVMSPVVTAASMIVVMTPLTMPVFTTVTVTMPVPVPMISVVSVMTTLMITVVTAHSHAFTSTSAHDVKPTLKQSVTIIHDRQKILEMDERGRTIGAEAPLDFSRRTTSRPLHIWPTNGRDQLPSALAARLLTATAPVKRASSQSPHSPVSQHHMYHNNTNPLSTLSLLVHNNNINNRDAHSSSSSGSEDPAAVSPGARSSLSVDSLRSMTPSPLAKPDPIGLSNSVSATVMSLGYHHQQQRLLQLTSQLSGKGDATAAVAAIYAALLNNSQQQQQTQSLAEHQHHLLNILMSTQSQYSAQQSQAQIEAHIQAEAQMQPQLHNNNGDVLRCFANAINEAVASKQSDLLASDSINAQHQQQLLMATMAAAVAAKSQAHNNNIIDEVTLMAAMAAMAPNGASETSALDALLAARNLSEAIQYRNSPMPAQMFHQARYQQQQQARSLFGEHQQLSKSPIPGLISPIAHNFTARQNQGEHFGPKTIVNPQRNGNSSNAGDSNMYHQQQLNHSRANYYRLDSAVDTNNSCNRLTHEKIYLHENKVHKMCVPSSIKHNKFGTNSLSIDDTELSVVNDDDHTTDLDHELDDEAQVRQNNVLRAKIIRQPKRNSEGRSHIKRPMNAFMVWAKDERRKILKQFPDMHNSHISKILGQKWKAMSNLQKQPFYDEQSRLSIIHMERHPDYRYRPRPKRTCIVDGKKMRISEYKSLMRQRRSQLNLGSNDNMIIDGDGEADDDADDDEEDVGIVNSSSLEDYSGVYLRPKIETPDTKYERSPSQQRCATMMTENEAIVDHNDDSLDSNDSQHEDKKVIIFNNDNTKLDETPRNAEQRTNVSASFEQ</sequence>
<dbReference type="Gene3D" id="1.10.30.10">
    <property type="entry name" value="High mobility group box domain"/>
    <property type="match status" value="1"/>
</dbReference>
<evidence type="ECO:0000256" key="1">
    <source>
        <dbReference type="ARBA" id="ARBA00023125"/>
    </source>
</evidence>
<evidence type="ECO:0000256" key="2">
    <source>
        <dbReference type="ARBA" id="ARBA00023242"/>
    </source>
</evidence>
<feature type="DNA-binding region" description="HMG box" evidence="3">
    <location>
        <begin position="622"/>
        <end position="690"/>
    </location>
</feature>
<dbReference type="InterPro" id="IPR051356">
    <property type="entry name" value="SOX/SOX-like_TF"/>
</dbReference>
<organism evidence="8 9">
    <name type="scientific">Fragariocoptes setiger</name>
    <dbReference type="NCBI Taxonomy" id="1670756"/>
    <lineage>
        <taxon>Eukaryota</taxon>
        <taxon>Metazoa</taxon>
        <taxon>Ecdysozoa</taxon>
        <taxon>Arthropoda</taxon>
        <taxon>Chelicerata</taxon>
        <taxon>Arachnida</taxon>
        <taxon>Acari</taxon>
        <taxon>Acariformes</taxon>
        <taxon>Trombidiformes</taxon>
        <taxon>Prostigmata</taxon>
        <taxon>Eupodina</taxon>
        <taxon>Eriophyoidea</taxon>
        <taxon>Phytoptidae</taxon>
        <taxon>Fragariocoptes</taxon>
    </lineage>
</organism>
<evidence type="ECO:0000313" key="8">
    <source>
        <dbReference type="EMBL" id="KAG9510314.1"/>
    </source>
</evidence>
<dbReference type="PANTHER" id="PTHR45789">
    <property type="entry name" value="FI18025P1"/>
    <property type="match status" value="1"/>
</dbReference>
<feature type="region of interest" description="Disordered" evidence="4">
    <location>
        <begin position="146"/>
        <end position="171"/>
    </location>
</feature>
<keyword evidence="6" id="KW-0732">Signal</keyword>
<feature type="compositionally biased region" description="Basic and acidic residues" evidence="4">
    <location>
        <begin position="823"/>
        <end position="833"/>
    </location>
</feature>
<feature type="region of interest" description="Disordered" evidence="4">
    <location>
        <begin position="789"/>
        <end position="844"/>
    </location>
</feature>
<dbReference type="Proteomes" id="UP000825002">
    <property type="component" value="Unassembled WGS sequence"/>
</dbReference>
<name>A0ABQ7SA63_9ACAR</name>
<dbReference type="InterPro" id="IPR009071">
    <property type="entry name" value="HMG_box_dom"/>
</dbReference>
<evidence type="ECO:0000256" key="5">
    <source>
        <dbReference type="SAM" id="Phobius"/>
    </source>
</evidence>
<feature type="region of interest" description="Disordered" evidence="4">
    <location>
        <begin position="185"/>
        <end position="231"/>
    </location>
</feature>
<evidence type="ECO:0000313" key="9">
    <source>
        <dbReference type="Proteomes" id="UP000825002"/>
    </source>
</evidence>
<dbReference type="Pfam" id="PF00505">
    <property type="entry name" value="HMG_box"/>
    <property type="match status" value="1"/>
</dbReference>
<feature type="domain" description="HMG box" evidence="7">
    <location>
        <begin position="622"/>
        <end position="690"/>
    </location>
</feature>
<reference evidence="8 9" key="1">
    <citation type="submission" date="2020-10" db="EMBL/GenBank/DDBJ databases">
        <authorList>
            <person name="Klimov P.B."/>
            <person name="Dyachkov S.M."/>
            <person name="Chetverikov P.E."/>
        </authorList>
    </citation>
    <scope>NUCLEOTIDE SEQUENCE [LARGE SCALE GENOMIC DNA]</scope>
    <source>
        <strain evidence="8">BMOC 18-1129-001#AD2665</strain>
        <tissue evidence="8">Entire mites</tissue>
    </source>
</reference>
<accession>A0ABQ7SA63</accession>
<feature type="compositionally biased region" description="Polar residues" evidence="4">
    <location>
        <begin position="834"/>
        <end position="844"/>
    </location>
</feature>
<keyword evidence="2 3" id="KW-0539">Nucleus</keyword>
<dbReference type="InterPro" id="IPR036910">
    <property type="entry name" value="HMG_box_dom_sf"/>
</dbReference>
<protein>
    <submittedName>
        <fullName evidence="8">Transcription factor Sox-6</fullName>
    </submittedName>
</protein>
<feature type="transmembrane region" description="Helical" evidence="5">
    <location>
        <begin position="44"/>
        <end position="65"/>
    </location>
</feature>
<keyword evidence="9" id="KW-1185">Reference proteome</keyword>
<comment type="caution">
    <text evidence="8">The sequence shown here is derived from an EMBL/GenBank/DDBJ whole genome shotgun (WGS) entry which is preliminary data.</text>
</comment>
<keyword evidence="1 3" id="KW-0238">DNA-binding</keyword>
<feature type="region of interest" description="Disordered" evidence="4">
    <location>
        <begin position="725"/>
        <end position="746"/>
    </location>
</feature>
<feature type="signal peptide" evidence="6">
    <location>
        <begin position="1"/>
        <end position="20"/>
    </location>
</feature>
<gene>
    <name evidence="8" type="primary">sox6</name>
    <name evidence="8" type="ORF">GZH46_01157</name>
</gene>
<keyword evidence="5" id="KW-0472">Membrane</keyword>
<evidence type="ECO:0000256" key="3">
    <source>
        <dbReference type="PROSITE-ProRule" id="PRU00267"/>
    </source>
</evidence>
<dbReference type="EMBL" id="JAIFTH010000178">
    <property type="protein sequence ID" value="KAG9510314.1"/>
    <property type="molecule type" value="Genomic_DNA"/>
</dbReference>
<evidence type="ECO:0000256" key="4">
    <source>
        <dbReference type="SAM" id="MobiDB-lite"/>
    </source>
</evidence>
<feature type="compositionally biased region" description="Acidic residues" evidence="4">
    <location>
        <begin position="734"/>
        <end position="746"/>
    </location>
</feature>
<feature type="compositionally biased region" description="Basic and acidic residues" evidence="4">
    <location>
        <begin position="795"/>
        <end position="815"/>
    </location>
</feature>
<keyword evidence="5" id="KW-0812">Transmembrane</keyword>
<evidence type="ECO:0000256" key="6">
    <source>
        <dbReference type="SAM" id="SignalP"/>
    </source>
</evidence>
<dbReference type="PROSITE" id="PS50118">
    <property type="entry name" value="HMG_BOX_2"/>
    <property type="match status" value="1"/>
</dbReference>
<dbReference type="SMART" id="SM00398">
    <property type="entry name" value="HMG"/>
    <property type="match status" value="1"/>
</dbReference>
<evidence type="ECO:0000259" key="7">
    <source>
        <dbReference type="PROSITE" id="PS50118"/>
    </source>
</evidence>
<dbReference type="SUPFAM" id="SSF47095">
    <property type="entry name" value="HMG-box"/>
    <property type="match status" value="1"/>
</dbReference>
<feature type="compositionally biased region" description="Polar residues" evidence="4">
    <location>
        <begin position="208"/>
        <end position="222"/>
    </location>
</feature>
<dbReference type="PANTHER" id="PTHR45789:SF2">
    <property type="entry name" value="FI18025P1"/>
    <property type="match status" value="1"/>
</dbReference>